<dbReference type="CDD" id="cd02440">
    <property type="entry name" value="AdoMet_MTases"/>
    <property type="match status" value="1"/>
</dbReference>
<sequence length="238" mass="27276">METLAQPKHQMRNLEDTFDWMSERYAAQTRAVSWGGYPAWLHRVANIIVADHPRTLIDIGCGPGELLRIVGQQLPDCQLTGLDPSSAMLDHLPSQVRSYHDDLEHFSGGHQSEFDSAVMTFVLRDLHDPHLAVQQAAHLLRSGGHLVILETHTPHGWRAPGFRLYFHHLLPWWGDMRLTRDWPGSGHDAPYRWLSRTHQVWDRGESLAQWMNDAGLTKIQRHSNPDEVIMIWSGQLRA</sequence>
<accession>A0A2T2XC57</accession>
<dbReference type="SUPFAM" id="SSF53335">
    <property type="entry name" value="S-adenosyl-L-methionine-dependent methyltransferases"/>
    <property type="match status" value="1"/>
</dbReference>
<proteinExistence type="predicted"/>
<gene>
    <name evidence="1" type="ORF">C7B46_16070</name>
</gene>
<organism evidence="1 2">
    <name type="scientific">Sulfobacillus benefaciens</name>
    <dbReference type="NCBI Taxonomy" id="453960"/>
    <lineage>
        <taxon>Bacteria</taxon>
        <taxon>Bacillati</taxon>
        <taxon>Bacillota</taxon>
        <taxon>Clostridia</taxon>
        <taxon>Eubacteriales</taxon>
        <taxon>Clostridiales Family XVII. Incertae Sedis</taxon>
        <taxon>Sulfobacillus</taxon>
    </lineage>
</organism>
<dbReference type="GO" id="GO:0008168">
    <property type="term" value="F:methyltransferase activity"/>
    <property type="evidence" value="ECO:0007669"/>
    <property type="project" value="UniProtKB-KW"/>
</dbReference>
<reference evidence="1 2" key="1">
    <citation type="journal article" date="2014" name="BMC Genomics">
        <title>Comparison of environmental and isolate Sulfobacillus genomes reveals diverse carbon, sulfur, nitrogen, and hydrogen metabolisms.</title>
        <authorList>
            <person name="Justice N.B."/>
            <person name="Norman A."/>
            <person name="Brown C.T."/>
            <person name="Singh A."/>
            <person name="Thomas B.C."/>
            <person name="Banfield J.F."/>
        </authorList>
    </citation>
    <scope>NUCLEOTIDE SEQUENCE [LARGE SCALE GENOMIC DNA]</scope>
    <source>
        <strain evidence="1">AMDSBA4</strain>
    </source>
</reference>
<dbReference type="GO" id="GO:0032259">
    <property type="term" value="P:methylation"/>
    <property type="evidence" value="ECO:0007669"/>
    <property type="project" value="UniProtKB-KW"/>
</dbReference>
<dbReference type="EMBL" id="PXYW01000053">
    <property type="protein sequence ID" value="PSR32079.1"/>
    <property type="molecule type" value="Genomic_DNA"/>
</dbReference>
<dbReference type="InterPro" id="IPR029063">
    <property type="entry name" value="SAM-dependent_MTases_sf"/>
</dbReference>
<keyword evidence="1" id="KW-0808">Transferase</keyword>
<keyword evidence="1" id="KW-0489">Methyltransferase</keyword>
<comment type="caution">
    <text evidence="1">The sequence shown here is derived from an EMBL/GenBank/DDBJ whole genome shotgun (WGS) entry which is preliminary data.</text>
</comment>
<name>A0A2T2XC57_9FIRM</name>
<dbReference type="InterPro" id="IPR050508">
    <property type="entry name" value="Methyltransf_Superfamily"/>
</dbReference>
<evidence type="ECO:0000313" key="1">
    <source>
        <dbReference type="EMBL" id="PSR32079.1"/>
    </source>
</evidence>
<dbReference type="Pfam" id="PF13489">
    <property type="entry name" value="Methyltransf_23"/>
    <property type="match status" value="1"/>
</dbReference>
<evidence type="ECO:0000313" key="2">
    <source>
        <dbReference type="Proteomes" id="UP000242972"/>
    </source>
</evidence>
<dbReference type="Gene3D" id="3.40.50.150">
    <property type="entry name" value="Vaccinia Virus protein VP39"/>
    <property type="match status" value="1"/>
</dbReference>
<dbReference type="AlphaFoldDB" id="A0A2T2XC57"/>
<dbReference type="PANTHER" id="PTHR42912">
    <property type="entry name" value="METHYLTRANSFERASE"/>
    <property type="match status" value="1"/>
</dbReference>
<dbReference type="Proteomes" id="UP000242972">
    <property type="component" value="Unassembled WGS sequence"/>
</dbReference>
<protein>
    <submittedName>
        <fullName evidence="1">Methyltransferase type 12</fullName>
    </submittedName>
</protein>